<dbReference type="Proteomes" id="UP000015001">
    <property type="component" value="Unassembled WGS sequence"/>
</dbReference>
<feature type="region of interest" description="Disordered" evidence="1">
    <location>
        <begin position="1"/>
        <end position="31"/>
    </location>
</feature>
<evidence type="ECO:0000256" key="1">
    <source>
        <dbReference type="SAM" id="MobiDB-lite"/>
    </source>
</evidence>
<comment type="caution">
    <text evidence="2">The sequence shown here is derived from an EMBL/GenBank/DDBJ whole genome shotgun (WGS) entry which is preliminary data.</text>
</comment>
<dbReference type="HOGENOM" id="CLU_3398666_0_0_11"/>
<dbReference type="EMBL" id="AOPY01001542">
    <property type="protein sequence ID" value="EPJ36752.1"/>
    <property type="molecule type" value="Genomic_DNA"/>
</dbReference>
<name>S4MT10_9ACTN</name>
<protein>
    <submittedName>
        <fullName evidence="2">Uncharacterized protein</fullName>
    </submittedName>
</protein>
<keyword evidence="3" id="KW-1185">Reference proteome</keyword>
<evidence type="ECO:0000313" key="2">
    <source>
        <dbReference type="EMBL" id="EPJ36752.1"/>
    </source>
</evidence>
<gene>
    <name evidence="2" type="ORF">STAFG_6184</name>
</gene>
<organism evidence="2 3">
    <name type="scientific">Streptomyces afghaniensis 772</name>
    <dbReference type="NCBI Taxonomy" id="1283301"/>
    <lineage>
        <taxon>Bacteria</taxon>
        <taxon>Bacillati</taxon>
        <taxon>Actinomycetota</taxon>
        <taxon>Actinomycetes</taxon>
        <taxon>Kitasatosporales</taxon>
        <taxon>Streptomycetaceae</taxon>
        <taxon>Streptomyces</taxon>
    </lineage>
</organism>
<reference evidence="2 3" key="1">
    <citation type="submission" date="2013-02" db="EMBL/GenBank/DDBJ databases">
        <title>Draft Genome Sequence of Streptomyces afghaniensis, Which Produces Compounds of the Julimycin B-Complex.</title>
        <authorList>
            <person name="Gruening B.A."/>
            <person name="Praeg A."/>
            <person name="Erxleben A."/>
            <person name="Guenther S."/>
            <person name="Fiedler H.-P."/>
            <person name="Goodfellow M."/>
            <person name="Mueller M."/>
        </authorList>
    </citation>
    <scope>NUCLEOTIDE SEQUENCE [LARGE SCALE GENOMIC DNA]</scope>
    <source>
        <strain evidence="2 3">772</strain>
    </source>
</reference>
<dbReference type="AlphaFoldDB" id="S4MT10"/>
<proteinExistence type="predicted"/>
<sequence length="31" mass="3171">MAGASLRGVKVSESRPAPRTAPHALRGVKIG</sequence>
<accession>S4MT10</accession>
<evidence type="ECO:0000313" key="3">
    <source>
        <dbReference type="Proteomes" id="UP000015001"/>
    </source>
</evidence>